<feature type="region of interest" description="Disordered" evidence="4">
    <location>
        <begin position="278"/>
        <end position="479"/>
    </location>
</feature>
<reference evidence="6" key="1">
    <citation type="journal article" date="2023" name="GigaByte">
        <title>Genome assembly of the bearded iris, Iris pallida Lam.</title>
        <authorList>
            <person name="Bruccoleri R.E."/>
            <person name="Oakeley E.J."/>
            <person name="Faust A.M.E."/>
            <person name="Altorfer M."/>
            <person name="Dessus-Babus S."/>
            <person name="Burckhardt D."/>
            <person name="Oertli M."/>
            <person name="Naumann U."/>
            <person name="Petersen F."/>
            <person name="Wong J."/>
        </authorList>
    </citation>
    <scope>NUCLEOTIDE SEQUENCE</scope>
    <source>
        <strain evidence="6">GSM-AAB239-AS_SAM_17_03QT</strain>
    </source>
</reference>
<dbReference type="PANTHER" id="PTHR13952:SF9">
    <property type="entry name" value="SERINE_ARGININE REPETITIVE MATRIX PROTEIN 1-LIKE"/>
    <property type="match status" value="1"/>
</dbReference>
<evidence type="ECO:0000256" key="1">
    <source>
        <dbReference type="ARBA" id="ARBA00004123"/>
    </source>
</evidence>
<keyword evidence="3" id="KW-0694">RNA-binding</keyword>
<dbReference type="GO" id="GO:0071004">
    <property type="term" value="C:U2-type prespliceosome"/>
    <property type="evidence" value="ECO:0007669"/>
    <property type="project" value="TreeGrafter"/>
</dbReference>
<keyword evidence="7" id="KW-1185">Reference proteome</keyword>
<feature type="region of interest" description="Disordered" evidence="4">
    <location>
        <begin position="1"/>
        <end position="20"/>
    </location>
</feature>
<dbReference type="GO" id="GO:0005685">
    <property type="term" value="C:U1 snRNP"/>
    <property type="evidence" value="ECO:0007669"/>
    <property type="project" value="TreeGrafter"/>
</dbReference>
<feature type="compositionally biased region" description="Basic and acidic residues" evidence="4">
    <location>
        <begin position="1"/>
        <end position="11"/>
    </location>
</feature>
<dbReference type="GO" id="GO:0003729">
    <property type="term" value="F:mRNA binding"/>
    <property type="evidence" value="ECO:0007669"/>
    <property type="project" value="TreeGrafter"/>
</dbReference>
<evidence type="ECO:0000256" key="2">
    <source>
        <dbReference type="ARBA" id="ARBA00023242"/>
    </source>
</evidence>
<dbReference type="InterPro" id="IPR000504">
    <property type="entry name" value="RRM_dom"/>
</dbReference>
<keyword evidence="6" id="KW-0413">Isomerase</keyword>
<feature type="domain" description="RRM" evidence="5">
    <location>
        <begin position="480"/>
        <end position="558"/>
    </location>
</feature>
<dbReference type="InterPro" id="IPR051183">
    <property type="entry name" value="U1_U11-U12_snRNP_70-35kDa"/>
</dbReference>
<dbReference type="EMBL" id="JANAVB010028397">
    <property type="protein sequence ID" value="KAJ6816136.1"/>
    <property type="molecule type" value="Genomic_DNA"/>
</dbReference>
<feature type="compositionally biased region" description="Polar residues" evidence="4">
    <location>
        <begin position="368"/>
        <end position="377"/>
    </location>
</feature>
<evidence type="ECO:0000256" key="3">
    <source>
        <dbReference type="PROSITE-ProRule" id="PRU00176"/>
    </source>
</evidence>
<dbReference type="AlphaFoldDB" id="A0AAX6FI90"/>
<organism evidence="6 7">
    <name type="scientific">Iris pallida</name>
    <name type="common">Sweet iris</name>
    <dbReference type="NCBI Taxonomy" id="29817"/>
    <lineage>
        <taxon>Eukaryota</taxon>
        <taxon>Viridiplantae</taxon>
        <taxon>Streptophyta</taxon>
        <taxon>Embryophyta</taxon>
        <taxon>Tracheophyta</taxon>
        <taxon>Spermatophyta</taxon>
        <taxon>Magnoliopsida</taxon>
        <taxon>Liliopsida</taxon>
        <taxon>Asparagales</taxon>
        <taxon>Iridaceae</taxon>
        <taxon>Iridoideae</taxon>
        <taxon>Irideae</taxon>
        <taxon>Iris</taxon>
    </lineage>
</organism>
<dbReference type="SMART" id="SM00360">
    <property type="entry name" value="RRM"/>
    <property type="match status" value="1"/>
</dbReference>
<accession>A0AAX6FI90</accession>
<name>A0AAX6FI90_IRIPA</name>
<dbReference type="Gene3D" id="3.30.70.330">
    <property type="match status" value="1"/>
</dbReference>
<feature type="compositionally biased region" description="Polar residues" evidence="4">
    <location>
        <begin position="283"/>
        <end position="296"/>
    </location>
</feature>
<feature type="compositionally biased region" description="Basic residues" evidence="4">
    <location>
        <begin position="435"/>
        <end position="465"/>
    </location>
</feature>
<reference evidence="6" key="2">
    <citation type="submission" date="2023-04" db="EMBL/GenBank/DDBJ databases">
        <authorList>
            <person name="Bruccoleri R.E."/>
            <person name="Oakeley E.J."/>
            <person name="Faust A.-M."/>
            <person name="Dessus-Babus S."/>
            <person name="Altorfer M."/>
            <person name="Burckhardt D."/>
            <person name="Oertli M."/>
            <person name="Naumann U."/>
            <person name="Petersen F."/>
            <person name="Wong J."/>
        </authorList>
    </citation>
    <scope>NUCLEOTIDE SEQUENCE</scope>
    <source>
        <strain evidence="6">GSM-AAB239-AS_SAM_17_03QT</strain>
        <tissue evidence="6">Leaf</tissue>
    </source>
</reference>
<sequence>MDIDSPDKTVEGIEDGNSIVMKHDLDSFEHDEQRDEDESDVLNERRQFYLNQEYPSSPKQHPVPDNDGLQSPIVRSNLTGWSSPAKNYEESCLPLSSDLKHSDERRISDYNSEEQHEIPLADYQSHSLKEGAEGADHVFPPPEFLYNNAKETNIEFQTEYSYSLPHVTLLAGDNNNFCEAVDDQPSNHYTGRYPSLEKTANGGLANTSVDFHSEKAEIDAEIDGRHLSPQTEMQEDDYPLAVASENGGMVWENSSLRSPQRDQNALASPERQFYISAERSPQYHPSPQRDQNTSPSPERPFSISAERLPQSQPSPQTHPPSRQKELSPVNIYKGPTPSPRPSRRKQSPSPEKHGVARGRASSRDHSSPPRQISPSGKSTHRDSHRRDTSPRRHVYASPKRRDSPRRRSPVRRQHSPGNRREHRRSRSRSPIARDRKGRSPRRRHSPRRRSPLPSYSRHRSPRRHWSPPADRKTGLGKPGNNLFVAGFSYVTTQRDLEKKFSRFGRVTDVRIVRDRRSGESRGFGFLSLERDEDADAAIRALDQTEWNGRILLVEKSKMSSR</sequence>
<dbReference type="GO" id="GO:0071011">
    <property type="term" value="C:precatalytic spliceosome"/>
    <property type="evidence" value="ECO:0007669"/>
    <property type="project" value="TreeGrafter"/>
</dbReference>
<keyword evidence="2" id="KW-0539">Nucleus</keyword>
<evidence type="ECO:0000313" key="7">
    <source>
        <dbReference type="Proteomes" id="UP001140949"/>
    </source>
</evidence>
<dbReference type="SUPFAM" id="SSF54928">
    <property type="entry name" value="RNA-binding domain, RBD"/>
    <property type="match status" value="1"/>
</dbReference>
<dbReference type="PROSITE" id="PS50102">
    <property type="entry name" value="RRM"/>
    <property type="match status" value="1"/>
</dbReference>
<feature type="compositionally biased region" description="Polar residues" evidence="4">
    <location>
        <begin position="49"/>
        <end position="59"/>
    </location>
</feature>
<protein>
    <submittedName>
        <fullName evidence="6">Peptidyl-prolyl cis-trans isomerase CYP63-like isoform X1</fullName>
    </submittedName>
</protein>
<dbReference type="Proteomes" id="UP001140949">
    <property type="component" value="Unassembled WGS sequence"/>
</dbReference>
<feature type="compositionally biased region" description="Polar residues" evidence="4">
    <location>
        <begin position="73"/>
        <end position="85"/>
    </location>
</feature>
<gene>
    <name evidence="6" type="ORF">M6B38_417330</name>
</gene>
<evidence type="ECO:0000313" key="6">
    <source>
        <dbReference type="EMBL" id="KAJ6816136.1"/>
    </source>
</evidence>
<evidence type="ECO:0000256" key="4">
    <source>
        <dbReference type="SAM" id="MobiDB-lite"/>
    </source>
</evidence>
<comment type="subcellular location">
    <subcellularLocation>
        <location evidence="1">Nucleus</location>
    </subcellularLocation>
</comment>
<dbReference type="GO" id="GO:0000398">
    <property type="term" value="P:mRNA splicing, via spliceosome"/>
    <property type="evidence" value="ECO:0007669"/>
    <property type="project" value="TreeGrafter"/>
</dbReference>
<feature type="region of interest" description="Disordered" evidence="4">
    <location>
        <begin position="25"/>
        <end position="85"/>
    </location>
</feature>
<comment type="caution">
    <text evidence="6">The sequence shown here is derived from an EMBL/GenBank/DDBJ whole genome shotgun (WGS) entry which is preliminary data.</text>
</comment>
<feature type="compositionally biased region" description="Basic and acidic residues" evidence="4">
    <location>
        <begin position="379"/>
        <end position="390"/>
    </location>
</feature>
<dbReference type="Pfam" id="PF00076">
    <property type="entry name" value="RRM_1"/>
    <property type="match status" value="1"/>
</dbReference>
<dbReference type="InterPro" id="IPR012677">
    <property type="entry name" value="Nucleotide-bd_a/b_plait_sf"/>
</dbReference>
<dbReference type="InterPro" id="IPR035979">
    <property type="entry name" value="RBD_domain_sf"/>
</dbReference>
<dbReference type="PANTHER" id="PTHR13952">
    <property type="entry name" value="U1 SMALL NUCLEAR RIBONUCLEOPROTEIN 70 KD"/>
    <property type="match status" value="1"/>
</dbReference>
<dbReference type="GO" id="GO:0030619">
    <property type="term" value="F:U1 snRNA binding"/>
    <property type="evidence" value="ECO:0007669"/>
    <property type="project" value="TreeGrafter"/>
</dbReference>
<dbReference type="FunFam" id="3.30.70.330:FF:000535">
    <property type="entry name" value="Serine/arginine-rich splicing factor SR45a"/>
    <property type="match status" value="1"/>
</dbReference>
<proteinExistence type="predicted"/>
<evidence type="ECO:0000259" key="5">
    <source>
        <dbReference type="PROSITE" id="PS50102"/>
    </source>
</evidence>
<feature type="compositionally biased region" description="Basic residues" evidence="4">
    <location>
        <begin position="402"/>
        <end position="414"/>
    </location>
</feature>
<dbReference type="GO" id="GO:0016853">
    <property type="term" value="F:isomerase activity"/>
    <property type="evidence" value="ECO:0007669"/>
    <property type="project" value="UniProtKB-KW"/>
</dbReference>